<comment type="activity regulation">
    <text evidence="10">Na(+) is not transported, but it plays an essential structural role and its presence is essential for fluoride channel function.</text>
</comment>
<gene>
    <name evidence="10" type="primary">fluC</name>
    <name evidence="10" type="synonym">crcB</name>
    <name evidence="11" type="ORF">H4W27_001391</name>
</gene>
<evidence type="ECO:0000313" key="11">
    <source>
        <dbReference type="EMBL" id="MBE1524273.1"/>
    </source>
</evidence>
<evidence type="ECO:0000256" key="9">
    <source>
        <dbReference type="ARBA" id="ARBA00049940"/>
    </source>
</evidence>
<keyword evidence="12" id="KW-1185">Reference proteome</keyword>
<comment type="subcellular location">
    <subcellularLocation>
        <location evidence="1 10">Cell membrane</location>
        <topology evidence="1 10">Multi-pass membrane protein</topology>
    </subcellularLocation>
</comment>
<keyword evidence="10" id="KW-0813">Transport</keyword>
<evidence type="ECO:0000256" key="3">
    <source>
        <dbReference type="ARBA" id="ARBA00022692"/>
    </source>
</evidence>
<feature type="binding site" evidence="10">
    <location>
        <position position="82"/>
    </location>
    <ligand>
        <name>Na(+)</name>
        <dbReference type="ChEBI" id="CHEBI:29101"/>
        <note>structural</note>
    </ligand>
</feature>
<keyword evidence="10" id="KW-0479">Metal-binding</keyword>
<feature type="transmembrane region" description="Helical" evidence="10">
    <location>
        <begin position="6"/>
        <end position="27"/>
    </location>
</feature>
<evidence type="ECO:0000256" key="1">
    <source>
        <dbReference type="ARBA" id="ARBA00004651"/>
    </source>
</evidence>
<evidence type="ECO:0000256" key="6">
    <source>
        <dbReference type="ARBA" id="ARBA00023303"/>
    </source>
</evidence>
<keyword evidence="3 10" id="KW-0812">Transmembrane</keyword>
<dbReference type="Pfam" id="PF02537">
    <property type="entry name" value="CRCB"/>
    <property type="match status" value="1"/>
</dbReference>
<comment type="caution">
    <text evidence="11">The sequence shown here is derived from an EMBL/GenBank/DDBJ whole genome shotgun (WGS) entry which is preliminary data.</text>
</comment>
<dbReference type="HAMAP" id="MF_00454">
    <property type="entry name" value="FluC"/>
    <property type="match status" value="1"/>
</dbReference>
<evidence type="ECO:0000256" key="5">
    <source>
        <dbReference type="ARBA" id="ARBA00023136"/>
    </source>
</evidence>
<dbReference type="EMBL" id="JADBED010000001">
    <property type="protein sequence ID" value="MBE1524273.1"/>
    <property type="molecule type" value="Genomic_DNA"/>
</dbReference>
<keyword evidence="4 10" id="KW-1133">Transmembrane helix</keyword>
<proteinExistence type="inferred from homology"/>
<feature type="transmembrane region" description="Helical" evidence="10">
    <location>
        <begin position="107"/>
        <end position="127"/>
    </location>
</feature>
<dbReference type="Proteomes" id="UP000643525">
    <property type="component" value="Unassembled WGS sequence"/>
</dbReference>
<comment type="similarity">
    <text evidence="7 10">Belongs to the fluoride channel Fluc/FEX (TC 1.A.43) family.</text>
</comment>
<comment type="function">
    <text evidence="9 10">Fluoride-specific ion channel. Important for reducing fluoride concentration in the cell, thus reducing its toxicity.</text>
</comment>
<evidence type="ECO:0000256" key="2">
    <source>
        <dbReference type="ARBA" id="ARBA00022475"/>
    </source>
</evidence>
<evidence type="ECO:0000256" key="4">
    <source>
        <dbReference type="ARBA" id="ARBA00022989"/>
    </source>
</evidence>
<feature type="binding site" evidence="10">
    <location>
        <position position="85"/>
    </location>
    <ligand>
        <name>Na(+)</name>
        <dbReference type="ChEBI" id="CHEBI:29101"/>
        <note>structural</note>
    </ligand>
</feature>
<keyword evidence="6 10" id="KW-0407">Ion channel</keyword>
<keyword evidence="10" id="KW-0915">Sodium</keyword>
<reference evidence="11 12" key="1">
    <citation type="submission" date="2020-10" db="EMBL/GenBank/DDBJ databases">
        <title>Sequencing the genomes of 1000 actinobacteria strains.</title>
        <authorList>
            <person name="Klenk H.-P."/>
        </authorList>
    </citation>
    <scope>NUCLEOTIDE SEQUENCE [LARGE SCALE GENOMIC DNA]</scope>
    <source>
        <strain evidence="11 12">DSM 15666</strain>
    </source>
</reference>
<feature type="transmembrane region" description="Helical" evidence="10">
    <location>
        <begin position="34"/>
        <end position="51"/>
    </location>
</feature>
<name>A0ABR9JEA8_9MICC</name>
<accession>A0ABR9JEA8</accession>
<evidence type="ECO:0000256" key="8">
    <source>
        <dbReference type="ARBA" id="ARBA00035585"/>
    </source>
</evidence>
<keyword evidence="5 10" id="KW-0472">Membrane</keyword>
<protein>
    <recommendedName>
        <fullName evidence="10">Fluoride-specific ion channel FluC</fullName>
    </recommendedName>
</protein>
<comment type="catalytic activity">
    <reaction evidence="8">
        <text>fluoride(in) = fluoride(out)</text>
        <dbReference type="Rhea" id="RHEA:76159"/>
        <dbReference type="ChEBI" id="CHEBI:17051"/>
    </reaction>
    <physiologicalReaction direction="left-to-right" evidence="8">
        <dbReference type="Rhea" id="RHEA:76160"/>
    </physiologicalReaction>
</comment>
<sequence>MISELNLLVVVGVAAGGALGAVLRFLLDRYLRGGLLVANTLACLALGYLYGELSWLAENGGPGADSLLSASVSTILALGVLGALSTFATVSVRVAQRWMAGHRLRAAGIWAAHVGLGFAAAAVGIALSQLSGLY</sequence>
<dbReference type="RefSeq" id="WP_192595311.1">
    <property type="nucleotide sequence ID" value="NZ_BAAALJ010000024.1"/>
</dbReference>
<organism evidence="11 12">
    <name type="scientific">Nesterenkonia lutea</name>
    <dbReference type="NCBI Taxonomy" id="272919"/>
    <lineage>
        <taxon>Bacteria</taxon>
        <taxon>Bacillati</taxon>
        <taxon>Actinomycetota</taxon>
        <taxon>Actinomycetes</taxon>
        <taxon>Micrococcales</taxon>
        <taxon>Micrococcaceae</taxon>
        <taxon>Nesterenkonia</taxon>
    </lineage>
</organism>
<dbReference type="InterPro" id="IPR003691">
    <property type="entry name" value="FluC"/>
</dbReference>
<evidence type="ECO:0000313" key="12">
    <source>
        <dbReference type="Proteomes" id="UP000643525"/>
    </source>
</evidence>
<feature type="transmembrane region" description="Helical" evidence="10">
    <location>
        <begin position="71"/>
        <end position="95"/>
    </location>
</feature>
<keyword evidence="2 10" id="KW-1003">Cell membrane</keyword>
<keyword evidence="10" id="KW-0406">Ion transport</keyword>
<evidence type="ECO:0000256" key="10">
    <source>
        <dbReference type="HAMAP-Rule" id="MF_00454"/>
    </source>
</evidence>
<evidence type="ECO:0000256" key="7">
    <source>
        <dbReference type="ARBA" id="ARBA00035120"/>
    </source>
</evidence>